<reference evidence="3 4" key="1">
    <citation type="submission" date="2018-11" db="EMBL/GenBank/DDBJ databases">
        <title>The draft genome sequence of Amphritea balenae JAMM 1525T.</title>
        <authorList>
            <person name="Fang Z."/>
            <person name="Zhang Y."/>
            <person name="Han X."/>
        </authorList>
    </citation>
    <scope>NUCLEOTIDE SEQUENCE [LARGE SCALE GENOMIC DNA]</scope>
    <source>
        <strain evidence="3 4">JAMM 1525</strain>
    </source>
</reference>
<evidence type="ECO:0000313" key="3">
    <source>
        <dbReference type="EMBL" id="RRC99619.1"/>
    </source>
</evidence>
<dbReference type="GO" id="GO:0016020">
    <property type="term" value="C:membrane"/>
    <property type="evidence" value="ECO:0007669"/>
    <property type="project" value="InterPro"/>
</dbReference>
<dbReference type="AlphaFoldDB" id="A0A3P1SRF5"/>
<sequence>MSASLFSPFWHRVAAVKPRLRSHVEINRHIYRGDVWYVIQDDASGRYHRFTPQAYALIGLMDGQRDLDQIWHSAGDQLGDDMPSQDEVIQLLSQLYRVDLVQTDVIPDIREASERRDRERRNKVMAVVKSPLAIKIPLLDPEPFLNRTAGLSRWLFNPITGLIWLWCIGWALIQAGYHWDELTENLADRVLAAENLFLIWLVYPVVKLIHEFGHAYALKRWGGEVHEMGVMFLIFMPIPYVDASSSAAFRNKYPRMMVAGAGIIVEAFIAAVAMAVWVYAEPGLVRSLAFNTLLIAGVSTLLFNGNPLLRFDAYYVLSDFLEIPNLAGRGTRQVAYLCKKYLLGQEDSESPAYSRGEARWLLFYAVTSFIYRVFITISIVLFVASELFFIGILLAILSLYNMFGKPLISIIKYLFMDRRMVQKRGRAAGVTIAVFAMIGVLLFVIPVPRMTVAHGIFWAPESARLMAASNGFLEQIKTRSGEQVSAGQTLFVSQNDELESQLDRTAGRIKELLVHYRTAVADERQNEAGIIQEEIQQARAELSRGLDEKRDLVMLSPADGVFQLAMPVDPQDRYIPRGTLMGYLLQPGEYRIRAVVGQDEVAAVRNDLQQLSVRLSENFDQVIAARLVGEIPSAQKALPSAALSVDGGGQFALDPAAQDAPEAFDPVFIFDIQIEDMPVSRIGERVYVRFEHSPEPVGFRIYRQIRRTLLRELEF</sequence>
<accession>A0A3P1SRF5</accession>
<feature type="transmembrane region" description="Helical" evidence="2">
    <location>
        <begin position="154"/>
        <end position="173"/>
    </location>
</feature>
<dbReference type="PANTHER" id="PTHR13325:SF3">
    <property type="entry name" value="MEMBRANE-BOUND TRANSCRIPTION FACTOR SITE-2 PROTEASE"/>
    <property type="match status" value="1"/>
</dbReference>
<dbReference type="EMBL" id="RQXV01000004">
    <property type="protein sequence ID" value="RRC99619.1"/>
    <property type="molecule type" value="Genomic_DNA"/>
</dbReference>
<dbReference type="GO" id="GO:0031293">
    <property type="term" value="P:membrane protein intracellular domain proteolysis"/>
    <property type="evidence" value="ECO:0007669"/>
    <property type="project" value="TreeGrafter"/>
</dbReference>
<keyword evidence="2" id="KW-0812">Transmembrane</keyword>
<protein>
    <recommendedName>
        <fullName evidence="5">PqqD family peptide modification chaperone</fullName>
    </recommendedName>
</protein>
<evidence type="ECO:0000256" key="2">
    <source>
        <dbReference type="SAM" id="Phobius"/>
    </source>
</evidence>
<evidence type="ECO:0000256" key="1">
    <source>
        <dbReference type="SAM" id="Coils"/>
    </source>
</evidence>
<dbReference type="Proteomes" id="UP000267535">
    <property type="component" value="Unassembled WGS sequence"/>
</dbReference>
<feature type="transmembrane region" description="Helical" evidence="2">
    <location>
        <begin position="256"/>
        <end position="278"/>
    </location>
</feature>
<feature type="transmembrane region" description="Helical" evidence="2">
    <location>
        <begin position="427"/>
        <end position="447"/>
    </location>
</feature>
<dbReference type="RefSeq" id="WP_124925809.1">
    <property type="nucleotide sequence ID" value="NZ_BMOH01000006.1"/>
</dbReference>
<feature type="coiled-coil region" evidence="1">
    <location>
        <begin position="495"/>
        <end position="541"/>
    </location>
</feature>
<keyword evidence="1" id="KW-0175">Coiled coil</keyword>
<gene>
    <name evidence="3" type="ORF">EHS89_08935</name>
</gene>
<dbReference type="OrthoDB" id="9759690at2"/>
<name>A0A3P1SRF5_9GAMM</name>
<dbReference type="InterPro" id="IPR041881">
    <property type="entry name" value="PqqD_sf"/>
</dbReference>
<dbReference type="GO" id="GO:0005737">
    <property type="term" value="C:cytoplasm"/>
    <property type="evidence" value="ECO:0007669"/>
    <property type="project" value="TreeGrafter"/>
</dbReference>
<evidence type="ECO:0008006" key="5">
    <source>
        <dbReference type="Google" id="ProtNLM"/>
    </source>
</evidence>
<dbReference type="GO" id="GO:0004222">
    <property type="term" value="F:metalloendopeptidase activity"/>
    <property type="evidence" value="ECO:0007669"/>
    <property type="project" value="InterPro"/>
</dbReference>
<dbReference type="PANTHER" id="PTHR13325">
    <property type="entry name" value="PROTEASE M50 MEMBRANE-BOUND TRANSCRIPTION FACTOR SITE 2 PROTEASE"/>
    <property type="match status" value="1"/>
</dbReference>
<keyword evidence="4" id="KW-1185">Reference proteome</keyword>
<feature type="transmembrane region" description="Helical" evidence="2">
    <location>
        <begin position="388"/>
        <end position="415"/>
    </location>
</feature>
<comment type="caution">
    <text evidence="3">The sequence shown here is derived from an EMBL/GenBank/DDBJ whole genome shotgun (WGS) entry which is preliminary data.</text>
</comment>
<dbReference type="InterPro" id="IPR001193">
    <property type="entry name" value="MBTPS2"/>
</dbReference>
<keyword evidence="2" id="KW-1133">Transmembrane helix</keyword>
<proteinExistence type="predicted"/>
<feature type="transmembrane region" description="Helical" evidence="2">
    <location>
        <begin position="361"/>
        <end position="382"/>
    </location>
</feature>
<feature type="transmembrane region" description="Helical" evidence="2">
    <location>
        <begin position="228"/>
        <end position="249"/>
    </location>
</feature>
<keyword evidence="2" id="KW-0472">Membrane</keyword>
<feature type="transmembrane region" description="Helical" evidence="2">
    <location>
        <begin position="284"/>
        <end position="303"/>
    </location>
</feature>
<organism evidence="3 4">
    <name type="scientific">Amphritea balenae</name>
    <dbReference type="NCBI Taxonomy" id="452629"/>
    <lineage>
        <taxon>Bacteria</taxon>
        <taxon>Pseudomonadati</taxon>
        <taxon>Pseudomonadota</taxon>
        <taxon>Gammaproteobacteria</taxon>
        <taxon>Oceanospirillales</taxon>
        <taxon>Oceanospirillaceae</taxon>
        <taxon>Amphritea</taxon>
    </lineage>
</organism>
<dbReference type="Gene3D" id="1.10.10.1150">
    <property type="entry name" value="Coenzyme PQQ synthesis protein D (PqqD)"/>
    <property type="match status" value="1"/>
</dbReference>
<evidence type="ECO:0000313" key="4">
    <source>
        <dbReference type="Proteomes" id="UP000267535"/>
    </source>
</evidence>